<dbReference type="OrthoDB" id="7871259at2"/>
<sequence>MLKLLPLLEESKRNLVVGVAMALSTALNNVGMANSGERFTAWLNGLLAALPIALTLMVTVSMTIKPKIERFLRS</sequence>
<name>A0A2T3NTV5_9GAMM</name>
<protein>
    <submittedName>
        <fullName evidence="2">DUF2798 domain-containing protein</fullName>
    </submittedName>
</protein>
<dbReference type="RefSeq" id="WP_053111892.1">
    <property type="nucleotide sequence ID" value="NZ_AP024853.1"/>
</dbReference>
<gene>
    <name evidence="2" type="ORF">C9I94_23155</name>
</gene>
<comment type="caution">
    <text evidence="2">The sequence shown here is derived from an EMBL/GenBank/DDBJ whole genome shotgun (WGS) entry which is preliminary data.</text>
</comment>
<accession>A0A2T3NTV5</accession>
<keyword evidence="3" id="KW-1185">Reference proteome</keyword>
<organism evidence="2 3">
    <name type="scientific">Photobacterium swingsii</name>
    <dbReference type="NCBI Taxonomy" id="680026"/>
    <lineage>
        <taxon>Bacteria</taxon>
        <taxon>Pseudomonadati</taxon>
        <taxon>Pseudomonadota</taxon>
        <taxon>Gammaproteobacteria</taxon>
        <taxon>Vibrionales</taxon>
        <taxon>Vibrionaceae</taxon>
        <taxon>Photobacterium</taxon>
    </lineage>
</organism>
<dbReference type="Proteomes" id="UP000240481">
    <property type="component" value="Unassembled WGS sequence"/>
</dbReference>
<evidence type="ECO:0000313" key="2">
    <source>
        <dbReference type="EMBL" id="PSW19710.1"/>
    </source>
</evidence>
<dbReference type="AlphaFoldDB" id="A0A2T3NTV5"/>
<proteinExistence type="predicted"/>
<keyword evidence="1" id="KW-0812">Transmembrane</keyword>
<evidence type="ECO:0000256" key="1">
    <source>
        <dbReference type="SAM" id="Phobius"/>
    </source>
</evidence>
<dbReference type="EMBL" id="PYLZ01000019">
    <property type="protein sequence ID" value="PSW19710.1"/>
    <property type="molecule type" value="Genomic_DNA"/>
</dbReference>
<feature type="transmembrane region" description="Helical" evidence="1">
    <location>
        <begin position="45"/>
        <end position="64"/>
    </location>
</feature>
<reference evidence="2 3" key="1">
    <citation type="submission" date="2018-01" db="EMBL/GenBank/DDBJ databases">
        <title>Whole genome sequencing of Histamine producing bacteria.</title>
        <authorList>
            <person name="Butler K."/>
        </authorList>
    </citation>
    <scope>NUCLEOTIDE SEQUENCE [LARGE SCALE GENOMIC DNA]</scope>
    <source>
        <strain evidence="2 3">DSM 24669</strain>
    </source>
</reference>
<keyword evidence="1" id="KW-1133">Transmembrane helix</keyword>
<keyword evidence="1" id="KW-0472">Membrane</keyword>
<evidence type="ECO:0000313" key="3">
    <source>
        <dbReference type="Proteomes" id="UP000240481"/>
    </source>
</evidence>